<feature type="domain" description="NADP-dependent oxidoreductase" evidence="2">
    <location>
        <begin position="60"/>
        <end position="328"/>
    </location>
</feature>
<protein>
    <submittedName>
        <fullName evidence="3">Oxidoreductase</fullName>
    </submittedName>
</protein>
<organism evidence="3 4">
    <name type="scientific">Paraoerskovia sediminicola</name>
    <dbReference type="NCBI Taxonomy" id="1138587"/>
    <lineage>
        <taxon>Bacteria</taxon>
        <taxon>Bacillati</taxon>
        <taxon>Actinomycetota</taxon>
        <taxon>Actinomycetes</taxon>
        <taxon>Micrococcales</taxon>
        <taxon>Cellulomonadaceae</taxon>
        <taxon>Paraoerskovia</taxon>
    </lineage>
</organism>
<dbReference type="EMBL" id="AP027729">
    <property type="protein sequence ID" value="BDZ43420.1"/>
    <property type="molecule type" value="Genomic_DNA"/>
</dbReference>
<evidence type="ECO:0000313" key="4">
    <source>
        <dbReference type="Proteomes" id="UP001321475"/>
    </source>
</evidence>
<proteinExistence type="predicted"/>
<evidence type="ECO:0000313" key="3">
    <source>
        <dbReference type="EMBL" id="BDZ43420.1"/>
    </source>
</evidence>
<dbReference type="Pfam" id="PF00248">
    <property type="entry name" value="Aldo_ket_red"/>
    <property type="match status" value="1"/>
</dbReference>
<keyword evidence="4" id="KW-1185">Reference proteome</keyword>
<dbReference type="CDD" id="cd19090">
    <property type="entry name" value="AKR_AKR15A-like"/>
    <property type="match status" value="1"/>
</dbReference>
<dbReference type="RefSeq" id="WP_350227569.1">
    <property type="nucleotide sequence ID" value="NZ_AP027729.1"/>
</dbReference>
<dbReference type="SUPFAM" id="SSF51430">
    <property type="entry name" value="NAD(P)-linked oxidoreductase"/>
    <property type="match status" value="1"/>
</dbReference>
<gene>
    <name evidence="3" type="ORF">GCM10025865_27190</name>
</gene>
<dbReference type="PANTHER" id="PTHR42686:SF1">
    <property type="entry name" value="GH17980P-RELATED"/>
    <property type="match status" value="1"/>
</dbReference>
<sequence length="341" mass="35424">MDERAGEPRHDAIDGPTVRGSDGTDLPWLRPLGAIGRHVSAVTAGGSPLGGMPQLYGRDVGVDEAVETVTTILGSPVRTIDTSNGYSDGESERRIGAGLAAVGGLPDDVTVITKVDPAGRDYSGDRVRASVEESRARLGIDTLPLVHLHDPENFSFDELAAPGGAVDALVSLRESGAIGSIGLAGGRVQAMTPYLNLGVFDALLVHNRWTLVDRSAGALLDQAQAQGLVLINAAVYGGGLLATSSTKPGATYGYRPAPPELLAAVEQMRAACERHGVDLATAALQFSLRDPRFTTTVVGMSRPSRVASTVAAAATEVPDALWPELESLLPPSHTWVDAPSG</sequence>
<dbReference type="Proteomes" id="UP001321475">
    <property type="component" value="Chromosome"/>
</dbReference>
<dbReference type="InterPro" id="IPR023210">
    <property type="entry name" value="NADP_OxRdtase_dom"/>
</dbReference>
<dbReference type="InterPro" id="IPR036812">
    <property type="entry name" value="NAD(P)_OxRdtase_dom_sf"/>
</dbReference>
<feature type="region of interest" description="Disordered" evidence="1">
    <location>
        <begin position="1"/>
        <end position="25"/>
    </location>
</feature>
<name>A0ABM8G5N4_9CELL</name>
<dbReference type="InterPro" id="IPR020471">
    <property type="entry name" value="AKR"/>
</dbReference>
<feature type="compositionally biased region" description="Basic and acidic residues" evidence="1">
    <location>
        <begin position="1"/>
        <end position="13"/>
    </location>
</feature>
<evidence type="ECO:0000259" key="2">
    <source>
        <dbReference type="Pfam" id="PF00248"/>
    </source>
</evidence>
<dbReference type="PANTHER" id="PTHR42686">
    <property type="entry name" value="GH17980P-RELATED"/>
    <property type="match status" value="1"/>
</dbReference>
<accession>A0ABM8G5N4</accession>
<dbReference type="Gene3D" id="3.20.20.100">
    <property type="entry name" value="NADP-dependent oxidoreductase domain"/>
    <property type="match status" value="1"/>
</dbReference>
<reference evidence="4" key="1">
    <citation type="journal article" date="2019" name="Int. J. Syst. Evol. Microbiol.">
        <title>The Global Catalogue of Microorganisms (GCM) 10K type strain sequencing project: providing services to taxonomists for standard genome sequencing and annotation.</title>
        <authorList>
            <consortium name="The Broad Institute Genomics Platform"/>
            <consortium name="The Broad Institute Genome Sequencing Center for Infectious Disease"/>
            <person name="Wu L."/>
            <person name="Ma J."/>
        </authorList>
    </citation>
    <scope>NUCLEOTIDE SEQUENCE [LARGE SCALE GENOMIC DNA]</scope>
    <source>
        <strain evidence="4">NBRC 108565</strain>
    </source>
</reference>
<evidence type="ECO:0000256" key="1">
    <source>
        <dbReference type="SAM" id="MobiDB-lite"/>
    </source>
</evidence>